<evidence type="ECO:0000313" key="2">
    <source>
        <dbReference type="Proteomes" id="UP000499080"/>
    </source>
</evidence>
<keyword evidence="2" id="KW-1185">Reference proteome</keyword>
<protein>
    <submittedName>
        <fullName evidence="1">Uncharacterized protein</fullName>
    </submittedName>
</protein>
<dbReference type="Proteomes" id="UP000499080">
    <property type="component" value="Unassembled WGS sequence"/>
</dbReference>
<dbReference type="AlphaFoldDB" id="A0A4Y2AU89"/>
<sequence length="117" mass="12957">MPLSDYLLRAISILFELLEIHTISLLKDYHSLVARCRPRSPKVPGSKPGSTEDPSCIGPAAHKIIHRESNVLPLVWCGVSLERGFQLSCCPRHLTAVQKYEVCPKIALVSLQNATLI</sequence>
<gene>
    <name evidence="1" type="ORF">AVEN_263751_1</name>
</gene>
<accession>A0A4Y2AU89</accession>
<name>A0A4Y2AU89_ARAVE</name>
<comment type="caution">
    <text evidence="1">The sequence shown here is derived from an EMBL/GenBank/DDBJ whole genome shotgun (WGS) entry which is preliminary data.</text>
</comment>
<organism evidence="1 2">
    <name type="scientific">Araneus ventricosus</name>
    <name type="common">Orbweaver spider</name>
    <name type="synonym">Epeira ventricosa</name>
    <dbReference type="NCBI Taxonomy" id="182803"/>
    <lineage>
        <taxon>Eukaryota</taxon>
        <taxon>Metazoa</taxon>
        <taxon>Ecdysozoa</taxon>
        <taxon>Arthropoda</taxon>
        <taxon>Chelicerata</taxon>
        <taxon>Arachnida</taxon>
        <taxon>Araneae</taxon>
        <taxon>Araneomorphae</taxon>
        <taxon>Entelegynae</taxon>
        <taxon>Araneoidea</taxon>
        <taxon>Araneidae</taxon>
        <taxon>Araneus</taxon>
    </lineage>
</organism>
<dbReference type="EMBL" id="BGPR01000029">
    <property type="protein sequence ID" value="GBL82686.1"/>
    <property type="molecule type" value="Genomic_DNA"/>
</dbReference>
<reference evidence="1 2" key="1">
    <citation type="journal article" date="2019" name="Sci. Rep.">
        <title>Orb-weaving spider Araneus ventricosus genome elucidates the spidroin gene catalogue.</title>
        <authorList>
            <person name="Kono N."/>
            <person name="Nakamura H."/>
            <person name="Ohtoshi R."/>
            <person name="Moran D.A.P."/>
            <person name="Shinohara A."/>
            <person name="Yoshida Y."/>
            <person name="Fujiwara M."/>
            <person name="Mori M."/>
            <person name="Tomita M."/>
            <person name="Arakawa K."/>
        </authorList>
    </citation>
    <scope>NUCLEOTIDE SEQUENCE [LARGE SCALE GENOMIC DNA]</scope>
</reference>
<proteinExistence type="predicted"/>
<evidence type="ECO:0000313" key="1">
    <source>
        <dbReference type="EMBL" id="GBL82686.1"/>
    </source>
</evidence>